<evidence type="ECO:0000313" key="1">
    <source>
        <dbReference type="EMBL" id="MVN90190.1"/>
    </source>
</evidence>
<protein>
    <submittedName>
        <fullName evidence="1">DUF4295 domain-containing protein</fullName>
    </submittedName>
</protein>
<comment type="caution">
    <text evidence="1">The sequence shown here is derived from an EMBL/GenBank/DDBJ whole genome shotgun (WGS) entry which is preliminary data.</text>
</comment>
<sequence length="53" mass="5781">MAKKVVATLKTGKGKEYSKVITMVKSTKTGAYSFKEAIVHNDHVKDAIEQAKA</sequence>
<evidence type="ECO:0000313" key="2">
    <source>
        <dbReference type="Proteomes" id="UP000434850"/>
    </source>
</evidence>
<dbReference type="OrthoDB" id="1494985at2"/>
<dbReference type="Pfam" id="PF14128">
    <property type="entry name" value="DUF4295"/>
    <property type="match status" value="1"/>
</dbReference>
<name>A0A6I4I531_9SPHI</name>
<accession>A0A6I4I531</accession>
<dbReference type="EMBL" id="WQLA01000001">
    <property type="protein sequence ID" value="MVN90190.1"/>
    <property type="molecule type" value="Genomic_DNA"/>
</dbReference>
<dbReference type="Proteomes" id="UP000434850">
    <property type="component" value="Unassembled WGS sequence"/>
</dbReference>
<reference evidence="1 2" key="1">
    <citation type="submission" date="2019-12" db="EMBL/GenBank/DDBJ databases">
        <title>Mucilaginibacter sp. HME9299 genome sequencing and assembly.</title>
        <authorList>
            <person name="Kang H."/>
            <person name="Kim H."/>
            <person name="Joh K."/>
        </authorList>
    </citation>
    <scope>NUCLEOTIDE SEQUENCE [LARGE SCALE GENOMIC DNA]</scope>
    <source>
        <strain evidence="1 2">HME9299</strain>
    </source>
</reference>
<dbReference type="InterPro" id="IPR025379">
    <property type="entry name" value="DUF4295"/>
</dbReference>
<gene>
    <name evidence="1" type="ORF">GO816_03540</name>
</gene>
<organism evidence="1 2">
    <name type="scientific">Mucilaginibacter aquatilis</name>
    <dbReference type="NCBI Taxonomy" id="1517760"/>
    <lineage>
        <taxon>Bacteria</taxon>
        <taxon>Pseudomonadati</taxon>
        <taxon>Bacteroidota</taxon>
        <taxon>Sphingobacteriia</taxon>
        <taxon>Sphingobacteriales</taxon>
        <taxon>Sphingobacteriaceae</taxon>
        <taxon>Mucilaginibacter</taxon>
    </lineage>
</organism>
<dbReference type="RefSeq" id="WP_157539956.1">
    <property type="nucleotide sequence ID" value="NZ_WQLA01000001.1"/>
</dbReference>
<proteinExistence type="predicted"/>
<dbReference type="AlphaFoldDB" id="A0A6I4I531"/>
<keyword evidence="2" id="KW-1185">Reference proteome</keyword>